<comment type="caution">
    <text evidence="1">The sequence shown here is derived from an EMBL/GenBank/DDBJ whole genome shotgun (WGS) entry which is preliminary data.</text>
</comment>
<gene>
    <name evidence="1" type="ORF">SDC9_75552</name>
</gene>
<proteinExistence type="predicted"/>
<dbReference type="EMBL" id="VSSQ01005404">
    <property type="protein sequence ID" value="MPM29014.1"/>
    <property type="molecule type" value="Genomic_DNA"/>
</dbReference>
<evidence type="ECO:0000313" key="1">
    <source>
        <dbReference type="EMBL" id="MPM29014.1"/>
    </source>
</evidence>
<organism evidence="1">
    <name type="scientific">bioreactor metagenome</name>
    <dbReference type="NCBI Taxonomy" id="1076179"/>
    <lineage>
        <taxon>unclassified sequences</taxon>
        <taxon>metagenomes</taxon>
        <taxon>ecological metagenomes</taxon>
    </lineage>
</organism>
<sequence length="122" mass="13769">MSRYFCTFKDNIIGDGRNLLPGAPQHQLELGLENKVFIRPVFNQYGNDAAFLIRRRKAQIITGQGGKQIEGKGGQQEAASNDRDRNCHYFDRAAQCSPGSKLNTGFFFKNTLNILKIGFIER</sequence>
<protein>
    <submittedName>
        <fullName evidence="1">Uncharacterized protein</fullName>
    </submittedName>
</protein>
<reference evidence="1" key="1">
    <citation type="submission" date="2019-08" db="EMBL/GenBank/DDBJ databases">
        <authorList>
            <person name="Kucharzyk K."/>
            <person name="Murdoch R.W."/>
            <person name="Higgins S."/>
            <person name="Loffler F."/>
        </authorList>
    </citation>
    <scope>NUCLEOTIDE SEQUENCE</scope>
</reference>
<accession>A0A644YSH0</accession>
<dbReference type="AlphaFoldDB" id="A0A644YSH0"/>
<name>A0A644YSH0_9ZZZZ</name>